<evidence type="ECO:0000259" key="5">
    <source>
        <dbReference type="Pfam" id="PF04357"/>
    </source>
</evidence>
<keyword evidence="4" id="KW-0472">Membrane</keyword>
<protein>
    <submittedName>
        <fullName evidence="6">Translocation and assembly module TamB</fullName>
    </submittedName>
</protein>
<evidence type="ECO:0000256" key="4">
    <source>
        <dbReference type="ARBA" id="ARBA00023136"/>
    </source>
</evidence>
<keyword evidence="2" id="KW-0812">Transmembrane</keyword>
<dbReference type="GO" id="GO:0097347">
    <property type="term" value="C:TAM protein secretion complex"/>
    <property type="evidence" value="ECO:0007669"/>
    <property type="project" value="TreeGrafter"/>
</dbReference>
<gene>
    <name evidence="6" type="primary">tamB_1</name>
    <name evidence="6" type="ORF">IMCC3135_22250</name>
</gene>
<keyword evidence="3" id="KW-1133">Transmembrane helix</keyword>
<dbReference type="AlphaFoldDB" id="A0A2Z2P032"/>
<dbReference type="InterPro" id="IPR007452">
    <property type="entry name" value="TamB_C"/>
</dbReference>
<keyword evidence="7" id="KW-1185">Reference proteome</keyword>
<dbReference type="KEGG" id="gai:IMCC3135_22250"/>
<evidence type="ECO:0000313" key="6">
    <source>
        <dbReference type="EMBL" id="ASJ74520.1"/>
    </source>
</evidence>
<name>A0A2Z2P032_9GAMM</name>
<organism evidence="6 7">
    <name type="scientific">Granulosicoccus antarcticus IMCC3135</name>
    <dbReference type="NCBI Taxonomy" id="1192854"/>
    <lineage>
        <taxon>Bacteria</taxon>
        <taxon>Pseudomonadati</taxon>
        <taxon>Pseudomonadota</taxon>
        <taxon>Gammaproteobacteria</taxon>
        <taxon>Chromatiales</taxon>
        <taxon>Granulosicoccaceae</taxon>
        <taxon>Granulosicoccus</taxon>
    </lineage>
</organism>
<feature type="domain" description="Translocation and assembly module TamB C-terminal" evidence="5">
    <location>
        <begin position="850"/>
        <end position="1192"/>
    </location>
</feature>
<evidence type="ECO:0000256" key="1">
    <source>
        <dbReference type="ARBA" id="ARBA00004167"/>
    </source>
</evidence>
<dbReference type="GO" id="GO:0005886">
    <property type="term" value="C:plasma membrane"/>
    <property type="evidence" value="ECO:0007669"/>
    <property type="project" value="InterPro"/>
</dbReference>
<comment type="subcellular location">
    <subcellularLocation>
        <location evidence="1">Membrane</location>
        <topology evidence="1">Single-pass membrane protein</topology>
    </subcellularLocation>
</comment>
<accession>A0A2Z2P032</accession>
<dbReference type="EMBL" id="CP018632">
    <property type="protein sequence ID" value="ASJ74520.1"/>
    <property type="molecule type" value="Genomic_DNA"/>
</dbReference>
<dbReference type="Proteomes" id="UP000250079">
    <property type="component" value="Chromosome"/>
</dbReference>
<dbReference type="PANTHER" id="PTHR36985:SF1">
    <property type="entry name" value="TRANSLOCATION AND ASSEMBLY MODULE SUBUNIT TAMB"/>
    <property type="match status" value="1"/>
</dbReference>
<evidence type="ECO:0000256" key="2">
    <source>
        <dbReference type="ARBA" id="ARBA00022692"/>
    </source>
</evidence>
<dbReference type="PANTHER" id="PTHR36985">
    <property type="entry name" value="TRANSLOCATION AND ASSEMBLY MODULE SUBUNIT TAMB"/>
    <property type="match status" value="1"/>
</dbReference>
<reference evidence="6 7" key="1">
    <citation type="submission" date="2016-12" db="EMBL/GenBank/DDBJ databases">
        <authorList>
            <person name="Song W.-J."/>
            <person name="Kurnit D.M."/>
        </authorList>
    </citation>
    <scope>NUCLEOTIDE SEQUENCE [LARGE SCALE GENOMIC DNA]</scope>
    <source>
        <strain evidence="6 7">IMCC3135</strain>
    </source>
</reference>
<evidence type="ECO:0000256" key="3">
    <source>
        <dbReference type="ARBA" id="ARBA00022989"/>
    </source>
</evidence>
<dbReference type="Pfam" id="PF04357">
    <property type="entry name" value="TamB"/>
    <property type="match status" value="1"/>
</dbReference>
<sequence>MASAFVAGIGILGMKRLFKWLSRSLLGILALLLLILGIAWFLLGSDKGFSFLSSQISTRIEGLELNAVSGNLSDGIRSEDISFNNDAMAISARGVDTEWRLSCLREREFCLDRIIIDELDVETFATDKPVEEPASGPIVLPTIKLPIDVTVKEVLIRKLSFKAAGDAPAQVLENIRLSANTEGSQLTLENVSASYQDYDAQLAGTLDLDGDYPLDLVLTLNAKDLIPDELPEGEGAQAATVTAKLSNTLRELQIDTHVAGTVNASLSGSVMPLEKNLPATLRLSSPQLGWPIISHQQAKAEKLVADIDGTLDDYKLKITTRLTGEQVPATDLSIAGVANTERVKLPDIAVKTLGGTAKASANVSWKDLLIWDTNWVIKNIDPSLQIPEVSGKLDGNIKASGRVENGNWTLNLPTAKINGTLRNYPFTLDAKLSKGLDDIWLIDKVILNNDQNQINASGKISDRWNLNALLKLPQLQNLLPELAGGFDAKLAVTGALATPSIDLNASSSVIKYNDLLVKGISINADINELFVKPSDMKIAVGTIQTGGQEINNTRLALTGKRTQHQLTLFADGPDATAIDLIASGKLNDSFDWDGSLDKVRLEVPAHTIRLNGPTDLSWNNTLKQFAVDAHCWVTEGSNLCLENKVLAEPNGTATITLDQYALKRLEPFLPAETSLQGSLEMDATVNWGDDQPGGYSAAIDTRISDGGAQVTDANDHPVTFSYEELTLNTRMNPESVEADIALKSKNLGQADISLMLDPAGEEKPIKGTLALNGLDISVAKAFLPDFDEVSGTISLNGDLSGILTDPRFDGVLKLDNPRLRAEALPLPLTGGQILATVKGKRAIITGKLNSDEGAIKIDGSANWQQSSAWRAEVSLNGENLNVQSEPLQESSISHKIRIGAQPGIIRINGDITIPMAVINVDDLPEGAASVSPDIVIIEDIVEDAPASQKAKAGDTKILVGLNVSLGDKVSLSAYGLNARLTGDMSVKMNSPNPLQLGGEIEVVDGIYKQYGQNLEANGKILFVGPVNQTRLAIDAVREIDSDDDDRTAGLRIQGTVAEPEITLFTEPSDKSEDAILSYIVLGRDINEASDQEANLLATAALALTVKGGRNIAGGIANALGVEDFALETRGSGNDTELVVSGRLNERLLVRYGRSVFEPTSTLYLRYDLTKKLYLEAAQGAEDAVDLFYSFSF</sequence>
<evidence type="ECO:0000313" key="7">
    <source>
        <dbReference type="Proteomes" id="UP000250079"/>
    </source>
</evidence>
<dbReference type="GO" id="GO:0009306">
    <property type="term" value="P:protein secretion"/>
    <property type="evidence" value="ECO:0007669"/>
    <property type="project" value="InterPro"/>
</dbReference>
<proteinExistence type="predicted"/>